<comment type="cofactor">
    <cofactor evidence="1">
        <name>Zn(2+)</name>
        <dbReference type="ChEBI" id="CHEBI:29105"/>
    </cofactor>
</comment>
<keyword evidence="4" id="KW-1185">Reference proteome</keyword>
<dbReference type="OrthoDB" id="7356084at2759"/>
<dbReference type="EMBL" id="OU893334">
    <property type="protein sequence ID" value="CAG9790954.1"/>
    <property type="molecule type" value="Genomic_DNA"/>
</dbReference>
<dbReference type="Proteomes" id="UP001153714">
    <property type="component" value="Chromosome 3"/>
</dbReference>
<feature type="domain" description="Peptidase M12A" evidence="2">
    <location>
        <begin position="3"/>
        <end position="93"/>
    </location>
</feature>
<dbReference type="Gene3D" id="3.40.390.10">
    <property type="entry name" value="Collagenase (Catalytic Domain)"/>
    <property type="match status" value="1"/>
</dbReference>
<dbReference type="InterPro" id="IPR024079">
    <property type="entry name" value="MetalloPept_cat_dom_sf"/>
</dbReference>
<evidence type="ECO:0000313" key="4">
    <source>
        <dbReference type="Proteomes" id="UP001153714"/>
    </source>
</evidence>
<dbReference type="Pfam" id="PF01400">
    <property type="entry name" value="Astacin"/>
    <property type="match status" value="1"/>
</dbReference>
<evidence type="ECO:0000256" key="1">
    <source>
        <dbReference type="ARBA" id="ARBA00001947"/>
    </source>
</evidence>
<evidence type="ECO:0000259" key="2">
    <source>
        <dbReference type="Pfam" id="PF01400"/>
    </source>
</evidence>
<dbReference type="AlphaFoldDB" id="A0A9N9R728"/>
<dbReference type="GO" id="GO:0006508">
    <property type="term" value="P:proteolysis"/>
    <property type="evidence" value="ECO:0007669"/>
    <property type="project" value="InterPro"/>
</dbReference>
<organism evidence="3 4">
    <name type="scientific">Diatraea saccharalis</name>
    <name type="common">sugarcane borer</name>
    <dbReference type="NCBI Taxonomy" id="40085"/>
    <lineage>
        <taxon>Eukaryota</taxon>
        <taxon>Metazoa</taxon>
        <taxon>Ecdysozoa</taxon>
        <taxon>Arthropoda</taxon>
        <taxon>Hexapoda</taxon>
        <taxon>Insecta</taxon>
        <taxon>Pterygota</taxon>
        <taxon>Neoptera</taxon>
        <taxon>Endopterygota</taxon>
        <taxon>Lepidoptera</taxon>
        <taxon>Glossata</taxon>
        <taxon>Ditrysia</taxon>
        <taxon>Pyraloidea</taxon>
        <taxon>Crambidae</taxon>
        <taxon>Crambinae</taxon>
        <taxon>Diatraea</taxon>
    </lineage>
</organism>
<proteinExistence type="predicted"/>
<dbReference type="InterPro" id="IPR001506">
    <property type="entry name" value="Peptidase_M12A"/>
</dbReference>
<accession>A0A9N9R728</accession>
<sequence>MNIVQKGHEFIQERSCLHFREHDPVALARQTNITYLYYTFSEVLESCCLKFYNKPRGRRLVLITPLCKLPAQAGHATLHAMGLHHEKKFGFRDNEAKAVMFPDKCAQRIDALKIFEETLDDLSLQIHSNGR</sequence>
<reference evidence="3" key="2">
    <citation type="submission" date="2022-10" db="EMBL/GenBank/DDBJ databases">
        <authorList>
            <consortium name="ENA_rothamsted_submissions"/>
            <consortium name="culmorum"/>
            <person name="King R."/>
        </authorList>
    </citation>
    <scope>NUCLEOTIDE SEQUENCE</scope>
</reference>
<dbReference type="SUPFAM" id="SSF55486">
    <property type="entry name" value="Metalloproteases ('zincins'), catalytic domain"/>
    <property type="match status" value="1"/>
</dbReference>
<gene>
    <name evidence="3" type="ORF">DIATSA_LOCUS8597</name>
</gene>
<evidence type="ECO:0000313" key="3">
    <source>
        <dbReference type="EMBL" id="CAG9790954.1"/>
    </source>
</evidence>
<name>A0A9N9R728_9NEOP</name>
<reference evidence="3" key="1">
    <citation type="submission" date="2021-12" db="EMBL/GenBank/DDBJ databases">
        <authorList>
            <person name="King R."/>
        </authorList>
    </citation>
    <scope>NUCLEOTIDE SEQUENCE</scope>
</reference>
<dbReference type="GO" id="GO:0004222">
    <property type="term" value="F:metalloendopeptidase activity"/>
    <property type="evidence" value="ECO:0007669"/>
    <property type="project" value="InterPro"/>
</dbReference>
<protein>
    <recommendedName>
        <fullName evidence="2">Peptidase M12A domain-containing protein</fullName>
    </recommendedName>
</protein>